<evidence type="ECO:0000256" key="6">
    <source>
        <dbReference type="ARBA" id="ARBA00059781"/>
    </source>
</evidence>
<keyword evidence="4 9" id="KW-0040">ANK repeat</keyword>
<evidence type="ECO:0000256" key="9">
    <source>
        <dbReference type="PROSITE-ProRule" id="PRU00023"/>
    </source>
</evidence>
<dbReference type="EMBL" id="JAOTOJ010000003">
    <property type="protein sequence ID" value="KAK9404188.1"/>
    <property type="molecule type" value="Genomic_DNA"/>
</dbReference>
<feature type="repeat" description="ANK" evidence="9">
    <location>
        <begin position="419"/>
        <end position="443"/>
    </location>
</feature>
<dbReference type="GO" id="GO:0005737">
    <property type="term" value="C:cytoplasm"/>
    <property type="evidence" value="ECO:0007669"/>
    <property type="project" value="UniProtKB-SubCell"/>
</dbReference>
<evidence type="ECO:0000256" key="11">
    <source>
        <dbReference type="SAM" id="MobiDB-lite"/>
    </source>
</evidence>
<feature type="region of interest" description="Disordered" evidence="11">
    <location>
        <begin position="160"/>
        <end position="236"/>
    </location>
</feature>
<feature type="compositionally biased region" description="Polar residues" evidence="11">
    <location>
        <begin position="1"/>
        <end position="11"/>
    </location>
</feature>
<evidence type="ECO:0000313" key="13">
    <source>
        <dbReference type="Proteomes" id="UP001474421"/>
    </source>
</evidence>
<accession>A0AAW1BQE3</accession>
<feature type="compositionally biased region" description="Acidic residues" evidence="11">
    <location>
        <begin position="171"/>
        <end position="184"/>
    </location>
</feature>
<feature type="repeat" description="ANK" evidence="9">
    <location>
        <begin position="386"/>
        <end position="418"/>
    </location>
</feature>
<comment type="subcellular location">
    <subcellularLocation>
        <location evidence="1">Cytoplasm</location>
    </subcellularLocation>
</comment>
<dbReference type="Proteomes" id="UP001474421">
    <property type="component" value="Unassembled WGS sequence"/>
</dbReference>
<dbReference type="SMART" id="SM00248">
    <property type="entry name" value="ANK"/>
    <property type="match status" value="5"/>
</dbReference>
<feature type="repeat" description="ANK" evidence="9">
    <location>
        <begin position="314"/>
        <end position="339"/>
    </location>
</feature>
<comment type="caution">
    <text evidence="12">The sequence shown here is derived from an EMBL/GenBank/DDBJ whole genome shotgun (WGS) entry which is preliminary data.</text>
</comment>
<dbReference type="InterPro" id="IPR002110">
    <property type="entry name" value="Ankyrin_rpt"/>
</dbReference>
<organism evidence="12 13">
    <name type="scientific">Crotalus adamanteus</name>
    <name type="common">Eastern diamondback rattlesnake</name>
    <dbReference type="NCBI Taxonomy" id="8729"/>
    <lineage>
        <taxon>Eukaryota</taxon>
        <taxon>Metazoa</taxon>
        <taxon>Chordata</taxon>
        <taxon>Craniata</taxon>
        <taxon>Vertebrata</taxon>
        <taxon>Euteleostomi</taxon>
        <taxon>Lepidosauria</taxon>
        <taxon>Squamata</taxon>
        <taxon>Bifurcata</taxon>
        <taxon>Unidentata</taxon>
        <taxon>Episquamata</taxon>
        <taxon>Toxicofera</taxon>
        <taxon>Serpentes</taxon>
        <taxon>Colubroidea</taxon>
        <taxon>Viperidae</taxon>
        <taxon>Crotalinae</taxon>
        <taxon>Crotalus</taxon>
    </lineage>
</organism>
<dbReference type="PANTHER" id="PTHR24168:SF24">
    <property type="entry name" value="KN MOTIF AND ANKYRIN REPEAT DOMAIN-CONTAINING PROTEIN 4"/>
    <property type="match status" value="1"/>
</dbReference>
<evidence type="ECO:0000256" key="10">
    <source>
        <dbReference type="SAM" id="Coils"/>
    </source>
</evidence>
<dbReference type="Pfam" id="PF12075">
    <property type="entry name" value="KN_motif"/>
    <property type="match status" value="1"/>
</dbReference>
<name>A0AAW1BQE3_CROAD</name>
<evidence type="ECO:0000256" key="5">
    <source>
        <dbReference type="ARBA" id="ARBA00023054"/>
    </source>
</evidence>
<keyword evidence="2" id="KW-0963">Cytoplasm</keyword>
<feature type="compositionally biased region" description="Polar residues" evidence="11">
    <location>
        <begin position="109"/>
        <end position="131"/>
    </location>
</feature>
<sequence>MENTDADNWTSKAEDKDPPQSPYSVETPYGFHLDLDFLNNIRALQQHIAILEKQLNNKTEELEQIRMVLKQQDQEMKAKERSIELLASSKAQLEEKLCGENIKEIKPAQTPTDQENSNTQYQQLEISPSTSLKSIMKKKEAGFHEGSNGTKKNLQFVGVNGGYETTSSEDSSCEENSFEGDSDNEMDRKHGNEEQSWGEEDEQSTSATPQSAKKDCDPEKLEETTQSTMQDKAERFRPSGDFLKGCQILSKNMSEIRTTKEKFLRHVLSSVCQEWFRISSRKSSSPEIVAAYLQEIEAVHPHLQSVIVNLADGNGNTALHYSVSHSNFWIVKLLLETGVCDVDYQNKAGYTAVMITPLASAETEEEMEVVKKLLQEGNVNIRASQGGQTALILGVSHDREDMVKALLSCNAEINLQDEDGLSPLMVASQHGNLEMVKLLLSHSGCDPTLVDKAGNSALSLALKSAHMEIVEFLRTHIHHTQSLNT</sequence>
<dbReference type="AlphaFoldDB" id="A0AAW1BQE3"/>
<evidence type="ECO:0000256" key="3">
    <source>
        <dbReference type="ARBA" id="ARBA00022737"/>
    </source>
</evidence>
<dbReference type="InterPro" id="IPR036770">
    <property type="entry name" value="Ankyrin_rpt-contain_sf"/>
</dbReference>
<evidence type="ECO:0000256" key="8">
    <source>
        <dbReference type="ARBA" id="ARBA00078857"/>
    </source>
</evidence>
<dbReference type="PROSITE" id="PS50088">
    <property type="entry name" value="ANK_REPEAT"/>
    <property type="match status" value="3"/>
</dbReference>
<feature type="compositionally biased region" description="Basic and acidic residues" evidence="11">
    <location>
        <begin position="212"/>
        <end position="223"/>
    </location>
</feature>
<feature type="region of interest" description="Disordered" evidence="11">
    <location>
        <begin position="1"/>
        <end position="25"/>
    </location>
</feature>
<gene>
    <name evidence="12" type="ORF">NXF25_009015</name>
</gene>
<dbReference type="GO" id="GO:0005856">
    <property type="term" value="C:cytoskeleton"/>
    <property type="evidence" value="ECO:0007669"/>
    <property type="project" value="TreeGrafter"/>
</dbReference>
<dbReference type="GO" id="GO:0030837">
    <property type="term" value="P:negative regulation of actin filament polymerization"/>
    <property type="evidence" value="ECO:0007669"/>
    <property type="project" value="InterPro"/>
</dbReference>
<feature type="region of interest" description="Disordered" evidence="11">
    <location>
        <begin position="105"/>
        <end position="131"/>
    </location>
</feature>
<evidence type="ECO:0000256" key="4">
    <source>
        <dbReference type="ARBA" id="ARBA00023043"/>
    </source>
</evidence>
<dbReference type="PANTHER" id="PTHR24168">
    <property type="entry name" value="KN MOTIF AND ANKYRIN REPEAT DOMAIN-CONTAINING"/>
    <property type="match status" value="1"/>
</dbReference>
<comment type="function">
    <text evidence="6">May be involved in the control of cytoskeleton formation by regulating actin polymerization.</text>
</comment>
<dbReference type="SUPFAM" id="SSF48403">
    <property type="entry name" value="Ankyrin repeat"/>
    <property type="match status" value="1"/>
</dbReference>
<keyword evidence="5 10" id="KW-0175">Coiled coil</keyword>
<evidence type="ECO:0000256" key="1">
    <source>
        <dbReference type="ARBA" id="ARBA00004496"/>
    </source>
</evidence>
<dbReference type="InterPro" id="IPR047184">
    <property type="entry name" value="KANK1-4"/>
</dbReference>
<feature type="coiled-coil region" evidence="10">
    <location>
        <begin position="41"/>
        <end position="96"/>
    </location>
</feature>
<dbReference type="FunFam" id="1.25.40.20:FF:000135">
    <property type="entry name" value="KN motif and ankyrin repeat domains 4"/>
    <property type="match status" value="1"/>
</dbReference>
<evidence type="ECO:0000256" key="2">
    <source>
        <dbReference type="ARBA" id="ARBA00022490"/>
    </source>
</evidence>
<proteinExistence type="predicted"/>
<protein>
    <recommendedName>
        <fullName evidence="7">KN motif and ankyrin repeat domain-containing protein 4</fullName>
    </recommendedName>
    <alternativeName>
        <fullName evidence="8">Ankyrin repeat domain-containing protein 38</fullName>
    </alternativeName>
</protein>
<dbReference type="PROSITE" id="PS50297">
    <property type="entry name" value="ANK_REP_REGION"/>
    <property type="match status" value="3"/>
</dbReference>
<evidence type="ECO:0000256" key="7">
    <source>
        <dbReference type="ARBA" id="ARBA00069254"/>
    </source>
</evidence>
<keyword evidence="13" id="KW-1185">Reference proteome</keyword>
<reference evidence="12 13" key="1">
    <citation type="journal article" date="2024" name="Proc. Natl. Acad. Sci. U.S.A.">
        <title>The genetic regulatory architecture and epigenomic basis for age-related changes in rattlesnake venom.</title>
        <authorList>
            <person name="Hogan M.P."/>
            <person name="Holding M.L."/>
            <person name="Nystrom G.S."/>
            <person name="Colston T.J."/>
            <person name="Bartlett D.A."/>
            <person name="Mason A.J."/>
            <person name="Ellsworth S.A."/>
            <person name="Rautsaw R.M."/>
            <person name="Lawrence K.C."/>
            <person name="Strickland J.L."/>
            <person name="He B."/>
            <person name="Fraser P."/>
            <person name="Margres M.J."/>
            <person name="Gilbert D.M."/>
            <person name="Gibbs H.L."/>
            <person name="Parkinson C.L."/>
            <person name="Rokyta D.R."/>
        </authorList>
    </citation>
    <scope>NUCLEOTIDE SEQUENCE [LARGE SCALE GENOMIC DNA]</scope>
    <source>
        <strain evidence="12">DRR0105</strain>
    </source>
</reference>
<keyword evidence="3" id="KW-0677">Repeat</keyword>
<dbReference type="Gene3D" id="1.25.40.20">
    <property type="entry name" value="Ankyrin repeat-containing domain"/>
    <property type="match status" value="1"/>
</dbReference>
<evidence type="ECO:0000313" key="12">
    <source>
        <dbReference type="EMBL" id="KAK9404188.1"/>
    </source>
</evidence>
<dbReference type="InterPro" id="IPR021939">
    <property type="entry name" value="KN_motif"/>
</dbReference>
<dbReference type="Pfam" id="PF12796">
    <property type="entry name" value="Ank_2"/>
    <property type="match status" value="2"/>
</dbReference>